<evidence type="ECO:0000313" key="7">
    <source>
        <dbReference type="Proteomes" id="UP001221142"/>
    </source>
</evidence>
<evidence type="ECO:0000313" key="6">
    <source>
        <dbReference type="EMBL" id="KAJ7646680.1"/>
    </source>
</evidence>
<dbReference type="EMBL" id="JARKIF010000002">
    <property type="protein sequence ID" value="KAJ7646680.1"/>
    <property type="molecule type" value="Genomic_DNA"/>
</dbReference>
<comment type="caution">
    <text evidence="6">The sequence shown here is derived from an EMBL/GenBank/DDBJ whole genome shotgun (WGS) entry which is preliminary data.</text>
</comment>
<dbReference type="Pfam" id="PF01753">
    <property type="entry name" value="zf-MYND"/>
    <property type="match status" value="1"/>
</dbReference>
<feature type="domain" description="MYND-type" evidence="5">
    <location>
        <begin position="30"/>
        <end position="77"/>
    </location>
</feature>
<keyword evidence="3" id="KW-0862">Zinc</keyword>
<dbReference type="SUPFAM" id="SSF144232">
    <property type="entry name" value="HIT/MYND zinc finger-like"/>
    <property type="match status" value="1"/>
</dbReference>
<keyword evidence="2 4" id="KW-0863">Zinc-finger</keyword>
<evidence type="ECO:0000256" key="2">
    <source>
        <dbReference type="ARBA" id="ARBA00022771"/>
    </source>
</evidence>
<dbReference type="InterPro" id="IPR016181">
    <property type="entry name" value="Acyl_CoA_acyltransferase"/>
</dbReference>
<keyword evidence="1" id="KW-0479">Metal-binding</keyword>
<dbReference type="PROSITE" id="PS50865">
    <property type="entry name" value="ZF_MYND_2"/>
    <property type="match status" value="1"/>
</dbReference>
<evidence type="ECO:0000259" key="5">
    <source>
        <dbReference type="PROSITE" id="PS50865"/>
    </source>
</evidence>
<proteinExistence type="predicted"/>
<dbReference type="PROSITE" id="PS01360">
    <property type="entry name" value="ZF_MYND_1"/>
    <property type="match status" value="1"/>
</dbReference>
<sequence>MTMTMEIKAQLAAGDDIQETLPESESARECANVGCIGGKAHPGSLRGKFVCSGCEGVRYCSYQCQAASWAAEHGMVCTAPRCVEPSGIHLRVKNESEEGLRRETMRTGEKTVNVEIIYTRSETATTCRVGNLILSVIDLEKARRLGFSRCLHECSTELAHLSAEFDSRGRIRPNNGCWQPEDLDRERQLVYLQKLIIDVPWQGKGIGRSIFPLLFEEVQGFGAGFIFTWPSVLNDLEPVRQNFGSDGYYRKSTPAEKAAYLAKFDRIVDFYRKAGFRRVINSHFFCLAKDPSHASHCIPVDEDATYQLNFRGCFGG</sequence>
<protein>
    <recommendedName>
        <fullName evidence="5">MYND-type domain-containing protein</fullName>
    </recommendedName>
</protein>
<evidence type="ECO:0000256" key="4">
    <source>
        <dbReference type="PROSITE-ProRule" id="PRU00134"/>
    </source>
</evidence>
<keyword evidence="7" id="KW-1185">Reference proteome</keyword>
<accession>A0AAD7CE41</accession>
<organism evidence="6 7">
    <name type="scientific">Roridomyces roridus</name>
    <dbReference type="NCBI Taxonomy" id="1738132"/>
    <lineage>
        <taxon>Eukaryota</taxon>
        <taxon>Fungi</taxon>
        <taxon>Dikarya</taxon>
        <taxon>Basidiomycota</taxon>
        <taxon>Agaricomycotina</taxon>
        <taxon>Agaricomycetes</taxon>
        <taxon>Agaricomycetidae</taxon>
        <taxon>Agaricales</taxon>
        <taxon>Marasmiineae</taxon>
        <taxon>Mycenaceae</taxon>
        <taxon>Roridomyces</taxon>
    </lineage>
</organism>
<dbReference type="SUPFAM" id="SSF55729">
    <property type="entry name" value="Acyl-CoA N-acyltransferases (Nat)"/>
    <property type="match status" value="1"/>
</dbReference>
<evidence type="ECO:0000256" key="3">
    <source>
        <dbReference type="ARBA" id="ARBA00022833"/>
    </source>
</evidence>
<evidence type="ECO:0000256" key="1">
    <source>
        <dbReference type="ARBA" id="ARBA00022723"/>
    </source>
</evidence>
<name>A0AAD7CE41_9AGAR</name>
<dbReference type="InterPro" id="IPR002893">
    <property type="entry name" value="Znf_MYND"/>
</dbReference>
<reference evidence="6" key="1">
    <citation type="submission" date="2023-03" db="EMBL/GenBank/DDBJ databases">
        <title>Massive genome expansion in bonnet fungi (Mycena s.s.) driven by repeated elements and novel gene families across ecological guilds.</title>
        <authorList>
            <consortium name="Lawrence Berkeley National Laboratory"/>
            <person name="Harder C.B."/>
            <person name="Miyauchi S."/>
            <person name="Viragh M."/>
            <person name="Kuo A."/>
            <person name="Thoen E."/>
            <person name="Andreopoulos B."/>
            <person name="Lu D."/>
            <person name="Skrede I."/>
            <person name="Drula E."/>
            <person name="Henrissat B."/>
            <person name="Morin E."/>
            <person name="Kohler A."/>
            <person name="Barry K."/>
            <person name="LaButti K."/>
            <person name="Morin E."/>
            <person name="Salamov A."/>
            <person name="Lipzen A."/>
            <person name="Mereny Z."/>
            <person name="Hegedus B."/>
            <person name="Baldrian P."/>
            <person name="Stursova M."/>
            <person name="Weitz H."/>
            <person name="Taylor A."/>
            <person name="Grigoriev I.V."/>
            <person name="Nagy L.G."/>
            <person name="Martin F."/>
            <person name="Kauserud H."/>
        </authorList>
    </citation>
    <scope>NUCLEOTIDE SEQUENCE</scope>
    <source>
        <strain evidence="6">9284</strain>
    </source>
</reference>
<dbReference type="Gene3D" id="6.10.140.2220">
    <property type="match status" value="1"/>
</dbReference>
<dbReference type="AlphaFoldDB" id="A0AAD7CE41"/>
<gene>
    <name evidence="6" type="ORF">FB45DRAFT_179322</name>
</gene>
<dbReference type="Proteomes" id="UP001221142">
    <property type="component" value="Unassembled WGS sequence"/>
</dbReference>
<dbReference type="GO" id="GO:0008270">
    <property type="term" value="F:zinc ion binding"/>
    <property type="evidence" value="ECO:0007669"/>
    <property type="project" value="UniProtKB-KW"/>
</dbReference>